<comment type="caution">
    <text evidence="1">The sequence shown here is derived from an EMBL/GenBank/DDBJ whole genome shotgun (WGS) entry which is preliminary data.</text>
</comment>
<dbReference type="EMBL" id="CM042010">
    <property type="protein sequence ID" value="KAI3781357.1"/>
    <property type="molecule type" value="Genomic_DNA"/>
</dbReference>
<evidence type="ECO:0000313" key="2">
    <source>
        <dbReference type="Proteomes" id="UP001055811"/>
    </source>
</evidence>
<protein>
    <submittedName>
        <fullName evidence="1">Uncharacterized protein</fullName>
    </submittedName>
</protein>
<accession>A0ACB9GCZ8</accession>
<organism evidence="1 2">
    <name type="scientific">Cichorium intybus</name>
    <name type="common">Chicory</name>
    <dbReference type="NCBI Taxonomy" id="13427"/>
    <lineage>
        <taxon>Eukaryota</taxon>
        <taxon>Viridiplantae</taxon>
        <taxon>Streptophyta</taxon>
        <taxon>Embryophyta</taxon>
        <taxon>Tracheophyta</taxon>
        <taxon>Spermatophyta</taxon>
        <taxon>Magnoliopsida</taxon>
        <taxon>eudicotyledons</taxon>
        <taxon>Gunneridae</taxon>
        <taxon>Pentapetalae</taxon>
        <taxon>asterids</taxon>
        <taxon>campanulids</taxon>
        <taxon>Asterales</taxon>
        <taxon>Asteraceae</taxon>
        <taxon>Cichorioideae</taxon>
        <taxon>Cichorieae</taxon>
        <taxon>Cichoriinae</taxon>
        <taxon>Cichorium</taxon>
    </lineage>
</organism>
<proteinExistence type="predicted"/>
<gene>
    <name evidence="1" type="ORF">L2E82_11370</name>
</gene>
<evidence type="ECO:0000313" key="1">
    <source>
        <dbReference type="EMBL" id="KAI3781357.1"/>
    </source>
</evidence>
<sequence>MSNEKEYGLLGPFKTIPKEAIYCTHIHEKHPFGVFIYGESPQELSFSLVLLELSLVLVLTHIIRHLLKPLKQPRVISEILGGMIVGPSCLCRSKKFANWIFPGQSAYIYRNIGTFAFMYFLFLSGVKMDLGTIRKATKKQWYIGMFGMVVPIAATAIVALCVRNSLSPELKKGSSIWGVSAALAITAFPVLHPIMRELNLLSSDIGRMALATAVIGDVVGINGIVAFEAAKQGEGRPLAPLGYIMSMVFFSIIIFGGVRLLMFQIIKITPEGKPVEQVYIISILAGVLVVGFLSDMLGIAIANGPWWLGLAVPDGPPLGATLTHKCESFVLEILMPFAYLNIGLMTDVFAMRDDWSNMQPLFFVALTGYLTKFASTLFITRFFDMPIRDGVTLSLIMSLRGQVELLLFIHWLDFQMIGIPQFTMFVLLTTVMTGVATPLINILYNPNRPYMINKRRNIQHTPPNTELHVLVCFLDEESVPGMIHLLEVCNPTMHSPFSVYALHLVELVGRAAPVFIDHTGEHKDNENKKEKDDTGTVHKSFQTIHETRGDVIKVNSFTSVAPKRSMYQDVCELALNKKASLIILPFSMSPLRGLAGTDMVQNSVKSLNYTVLDHAPCSVAMLIDKGGFRPPANLRMSVSIRYHFAMLFLGGADAREALSCADRMAGNPNVSLTVIRFLAHNGEGDNEMEKKLDDGLVTAFWVKYEGNEQVAYREVVVRNGEETLAAIRAMNSDDYDLWIVGRKLGINPILLEGLSSWSESLELGVIGDYVSSVDLGSSASVLVVQQQVLRDKETNSGGLRGRMSRYCSDLLCF</sequence>
<reference evidence="2" key="1">
    <citation type="journal article" date="2022" name="Mol. Ecol. Resour.">
        <title>The genomes of chicory, endive, great burdock and yacon provide insights into Asteraceae palaeo-polyploidization history and plant inulin production.</title>
        <authorList>
            <person name="Fan W."/>
            <person name="Wang S."/>
            <person name="Wang H."/>
            <person name="Wang A."/>
            <person name="Jiang F."/>
            <person name="Liu H."/>
            <person name="Zhao H."/>
            <person name="Xu D."/>
            <person name="Zhang Y."/>
        </authorList>
    </citation>
    <scope>NUCLEOTIDE SEQUENCE [LARGE SCALE GENOMIC DNA]</scope>
    <source>
        <strain evidence="2">cv. Punajuju</strain>
    </source>
</reference>
<name>A0ACB9GCZ8_CICIN</name>
<keyword evidence="2" id="KW-1185">Reference proteome</keyword>
<dbReference type="Proteomes" id="UP001055811">
    <property type="component" value="Linkage Group LG02"/>
</dbReference>
<reference evidence="1 2" key="2">
    <citation type="journal article" date="2022" name="Mol. Ecol. Resour.">
        <title>The genomes of chicory, endive, great burdock and yacon provide insights into Asteraceae paleo-polyploidization history and plant inulin production.</title>
        <authorList>
            <person name="Fan W."/>
            <person name="Wang S."/>
            <person name="Wang H."/>
            <person name="Wang A."/>
            <person name="Jiang F."/>
            <person name="Liu H."/>
            <person name="Zhao H."/>
            <person name="Xu D."/>
            <person name="Zhang Y."/>
        </authorList>
    </citation>
    <scope>NUCLEOTIDE SEQUENCE [LARGE SCALE GENOMIC DNA]</scope>
    <source>
        <strain evidence="2">cv. Punajuju</strain>
        <tissue evidence="1">Leaves</tissue>
    </source>
</reference>